<dbReference type="AlphaFoldDB" id="A0A7R9HQR0"/>
<keyword evidence="2" id="KW-0547">Nucleotide-binding</keyword>
<dbReference type="GO" id="GO:0003924">
    <property type="term" value="F:GTPase activity"/>
    <property type="evidence" value="ECO:0007669"/>
    <property type="project" value="InterPro"/>
</dbReference>
<evidence type="ECO:0000256" key="5">
    <source>
        <dbReference type="ARBA" id="ARBA00046278"/>
    </source>
</evidence>
<protein>
    <recommendedName>
        <fullName evidence="7">GTP-binding protein</fullName>
    </recommendedName>
</protein>
<evidence type="ECO:0000256" key="2">
    <source>
        <dbReference type="ARBA" id="ARBA00022741"/>
    </source>
</evidence>
<dbReference type="GO" id="GO:0005525">
    <property type="term" value="F:GTP binding"/>
    <property type="evidence" value="ECO:0007669"/>
    <property type="project" value="UniProtKB-KW"/>
</dbReference>
<reference evidence="6" key="1">
    <citation type="submission" date="2020-11" db="EMBL/GenBank/DDBJ databases">
        <authorList>
            <person name="Tran Van P."/>
        </authorList>
    </citation>
    <scope>NUCLEOTIDE SEQUENCE</scope>
</reference>
<dbReference type="InterPro" id="IPR027417">
    <property type="entry name" value="P-loop_NTPase"/>
</dbReference>
<sequence length="341" mass="38861">MLNVPIQKFQSSEEDDSCEIGQVLETSYGFHGSHSAACRVARHWKPVQHQPIDWQVWQTLAVHSDGGLAKPYLAEGGQEGYIHRKCTHIFGEGAWKTNLSIADRDSILDLPVIGSLVYCKKDAYQQQAVIDGEASQLDILDTAGQEGEGVESPVGRAEQQQVGDCEEGLGTTDVERFHQDIAVMLDSEGPDTHTSHRIVEFTAMRDQYMRCGEGFMICYSVTDRHSFQEAVEYRKLINKVRASEDIPLVLIGNKFDLQQQRKVTPEEGRALATQFGCPFYETSAALRHYVDDAFHTLVREIRLKERERHQTANKLHKHSRWRRLRSIFAVVFKRRRTNYSP</sequence>
<dbReference type="InterPro" id="IPR001806">
    <property type="entry name" value="Small_GTPase"/>
</dbReference>
<evidence type="ECO:0000256" key="1">
    <source>
        <dbReference type="ARBA" id="ARBA00022481"/>
    </source>
</evidence>
<accession>A0A7R9HQR0</accession>
<proteinExistence type="predicted"/>
<organism evidence="6">
    <name type="scientific">Timema monikensis</name>
    <dbReference type="NCBI Taxonomy" id="170555"/>
    <lineage>
        <taxon>Eukaryota</taxon>
        <taxon>Metazoa</taxon>
        <taxon>Ecdysozoa</taxon>
        <taxon>Arthropoda</taxon>
        <taxon>Hexapoda</taxon>
        <taxon>Insecta</taxon>
        <taxon>Pterygota</taxon>
        <taxon>Neoptera</taxon>
        <taxon>Polyneoptera</taxon>
        <taxon>Phasmatodea</taxon>
        <taxon>Timematodea</taxon>
        <taxon>Timematoidea</taxon>
        <taxon>Timematidae</taxon>
        <taxon>Timema</taxon>
    </lineage>
</organism>
<dbReference type="Gene3D" id="3.40.50.300">
    <property type="entry name" value="P-loop containing nucleotide triphosphate hydrolases"/>
    <property type="match status" value="1"/>
</dbReference>
<dbReference type="Pfam" id="PF00071">
    <property type="entry name" value="Ras"/>
    <property type="match status" value="1"/>
</dbReference>
<dbReference type="PROSITE" id="PS51421">
    <property type="entry name" value="RAS"/>
    <property type="match status" value="1"/>
</dbReference>
<dbReference type="SMART" id="SM00175">
    <property type="entry name" value="RAB"/>
    <property type="match status" value="1"/>
</dbReference>
<keyword evidence="4" id="KW-0449">Lipoprotein</keyword>
<name>A0A7R9HQR0_9NEOP</name>
<dbReference type="SMART" id="SM00174">
    <property type="entry name" value="RHO"/>
    <property type="match status" value="1"/>
</dbReference>
<comment type="subcellular location">
    <subcellularLocation>
        <location evidence="5">Endomembrane system</location>
        <topology evidence="5">Lipid-anchor</topology>
        <orientation evidence="5">Cytoplasmic side</orientation>
    </subcellularLocation>
</comment>
<dbReference type="SUPFAM" id="SSF52540">
    <property type="entry name" value="P-loop containing nucleoside triphosphate hydrolases"/>
    <property type="match status" value="1"/>
</dbReference>
<dbReference type="PANTHER" id="PTHR24070">
    <property type="entry name" value="RAS, DI-RAS, AND RHEB FAMILY MEMBERS OF SMALL GTPASE SUPERFAMILY"/>
    <property type="match status" value="1"/>
</dbReference>
<evidence type="ECO:0000256" key="3">
    <source>
        <dbReference type="ARBA" id="ARBA00023134"/>
    </source>
</evidence>
<dbReference type="GO" id="GO:0016020">
    <property type="term" value="C:membrane"/>
    <property type="evidence" value="ECO:0007669"/>
    <property type="project" value="InterPro"/>
</dbReference>
<dbReference type="SMART" id="SM00173">
    <property type="entry name" value="RAS"/>
    <property type="match status" value="1"/>
</dbReference>
<evidence type="ECO:0008006" key="7">
    <source>
        <dbReference type="Google" id="ProtNLM"/>
    </source>
</evidence>
<dbReference type="PROSITE" id="PS51419">
    <property type="entry name" value="RAB"/>
    <property type="match status" value="1"/>
</dbReference>
<evidence type="ECO:0000313" key="6">
    <source>
        <dbReference type="EMBL" id="CAD7431107.1"/>
    </source>
</evidence>
<keyword evidence="1" id="KW-0488">Methylation</keyword>
<dbReference type="GO" id="GO:0012505">
    <property type="term" value="C:endomembrane system"/>
    <property type="evidence" value="ECO:0007669"/>
    <property type="project" value="UniProtKB-SubCell"/>
</dbReference>
<keyword evidence="3" id="KW-0342">GTP-binding</keyword>
<dbReference type="PRINTS" id="PR00449">
    <property type="entry name" value="RASTRNSFRMNG"/>
</dbReference>
<dbReference type="EMBL" id="OB794801">
    <property type="protein sequence ID" value="CAD7431107.1"/>
    <property type="molecule type" value="Genomic_DNA"/>
</dbReference>
<dbReference type="GO" id="GO:0007165">
    <property type="term" value="P:signal transduction"/>
    <property type="evidence" value="ECO:0007669"/>
    <property type="project" value="InterPro"/>
</dbReference>
<evidence type="ECO:0000256" key="4">
    <source>
        <dbReference type="ARBA" id="ARBA00023288"/>
    </source>
</evidence>
<gene>
    <name evidence="6" type="ORF">TMSB3V08_LOCUS7851</name>
</gene>
<dbReference type="FunFam" id="3.40.50.300:FF:003556">
    <property type="entry name" value="NRAS proto-oncogene, GTPase"/>
    <property type="match status" value="1"/>
</dbReference>
<dbReference type="InterPro" id="IPR020849">
    <property type="entry name" value="Small_GTPase_Ras-type"/>
</dbReference>